<dbReference type="STRING" id="74649.A0A2P6S1N7"/>
<evidence type="ECO:0000256" key="1">
    <source>
        <dbReference type="ARBA" id="ARBA00006184"/>
    </source>
</evidence>
<reference evidence="8 9" key="1">
    <citation type="journal article" date="2018" name="Nat. Genet.">
        <title>The Rosa genome provides new insights in the design of modern roses.</title>
        <authorList>
            <person name="Bendahmane M."/>
        </authorList>
    </citation>
    <scope>NUCLEOTIDE SEQUENCE [LARGE SCALE GENOMIC DNA]</scope>
    <source>
        <strain evidence="9">cv. Old Blush</strain>
    </source>
</reference>
<evidence type="ECO:0000259" key="6">
    <source>
        <dbReference type="Pfam" id="PF13401"/>
    </source>
</evidence>
<evidence type="ECO:0000256" key="4">
    <source>
        <dbReference type="ARBA" id="ARBA00023306"/>
    </source>
</evidence>
<evidence type="ECO:0000256" key="3">
    <source>
        <dbReference type="ARBA" id="ARBA00022705"/>
    </source>
</evidence>
<keyword evidence="3" id="KW-0235">DNA replication</keyword>
<dbReference type="AlphaFoldDB" id="A0A2P6S1N7"/>
<dbReference type="Proteomes" id="UP000238479">
    <property type="component" value="Chromosome 2"/>
</dbReference>
<dbReference type="GO" id="GO:0005634">
    <property type="term" value="C:nucleus"/>
    <property type="evidence" value="ECO:0007669"/>
    <property type="project" value="TreeGrafter"/>
</dbReference>
<keyword evidence="2" id="KW-0132">Cell division</keyword>
<keyword evidence="8" id="KW-0378">Hydrolase</keyword>
<dbReference type="GO" id="GO:0016887">
    <property type="term" value="F:ATP hydrolysis activity"/>
    <property type="evidence" value="ECO:0007669"/>
    <property type="project" value="InterPro"/>
</dbReference>
<dbReference type="Pfam" id="PF13401">
    <property type="entry name" value="AAA_22"/>
    <property type="match status" value="1"/>
</dbReference>
<dbReference type="PANTHER" id="PTHR10763">
    <property type="entry name" value="CELL DIVISION CONTROL PROTEIN 6-RELATED"/>
    <property type="match status" value="1"/>
</dbReference>
<comment type="caution">
    <text evidence="8">The sequence shown here is derived from an EMBL/GenBank/DDBJ whole genome shotgun (WGS) entry which is preliminary data.</text>
</comment>
<proteinExistence type="inferred from homology"/>
<dbReference type="InterPro" id="IPR027417">
    <property type="entry name" value="P-loop_NTPase"/>
</dbReference>
<dbReference type="InterPro" id="IPR049945">
    <property type="entry name" value="AAA_22"/>
</dbReference>
<dbReference type="EMBL" id="PDCK01000040">
    <property type="protein sequence ID" value="PRQ52589.1"/>
    <property type="molecule type" value="Genomic_DNA"/>
</dbReference>
<dbReference type="InterPro" id="IPR050311">
    <property type="entry name" value="ORC1/CDC6"/>
</dbReference>
<dbReference type="InterPro" id="IPR054425">
    <property type="entry name" value="Cdc6_ORC1-like_ATPase_lid"/>
</dbReference>
<dbReference type="Gene3D" id="3.40.50.300">
    <property type="entry name" value="P-loop containing nucleotide triphosphate hydrolases"/>
    <property type="match status" value="1"/>
</dbReference>
<dbReference type="FunFam" id="3.40.50.300:FF:000547">
    <property type="entry name" value="Cell division control protein"/>
    <property type="match status" value="1"/>
</dbReference>
<dbReference type="Gene3D" id="1.10.8.60">
    <property type="match status" value="1"/>
</dbReference>
<evidence type="ECO:0000256" key="5">
    <source>
        <dbReference type="SAM" id="MobiDB-lite"/>
    </source>
</evidence>
<gene>
    <name evidence="8" type="ORF">RchiOBHm_Chr2g0157131</name>
</gene>
<dbReference type="GO" id="GO:0033314">
    <property type="term" value="P:mitotic DNA replication checkpoint signaling"/>
    <property type="evidence" value="ECO:0007669"/>
    <property type="project" value="TreeGrafter"/>
</dbReference>
<dbReference type="GO" id="GO:0003688">
    <property type="term" value="F:DNA replication origin binding"/>
    <property type="evidence" value="ECO:0007669"/>
    <property type="project" value="TreeGrafter"/>
</dbReference>
<dbReference type="PANTHER" id="PTHR10763:SF26">
    <property type="entry name" value="CELL DIVISION CONTROL PROTEIN 6 HOMOLOG"/>
    <property type="match status" value="1"/>
</dbReference>
<keyword evidence="9" id="KW-1185">Reference proteome</keyword>
<evidence type="ECO:0000313" key="8">
    <source>
        <dbReference type="EMBL" id="PRQ52589.1"/>
    </source>
</evidence>
<dbReference type="GO" id="GO:0051301">
    <property type="term" value="P:cell division"/>
    <property type="evidence" value="ECO:0007669"/>
    <property type="project" value="UniProtKB-KW"/>
</dbReference>
<name>A0A2P6S1N7_ROSCH</name>
<dbReference type="GO" id="GO:0006270">
    <property type="term" value="P:DNA replication initiation"/>
    <property type="evidence" value="ECO:0007669"/>
    <property type="project" value="TreeGrafter"/>
</dbReference>
<accession>A0A2P6S1N7</accession>
<feature type="domain" description="ORC1/DEAH AAA+ ATPase" evidence="6">
    <location>
        <begin position="122"/>
        <end position="239"/>
    </location>
</feature>
<organism evidence="8 9">
    <name type="scientific">Rosa chinensis</name>
    <name type="common">China rose</name>
    <dbReference type="NCBI Taxonomy" id="74649"/>
    <lineage>
        <taxon>Eukaryota</taxon>
        <taxon>Viridiplantae</taxon>
        <taxon>Streptophyta</taxon>
        <taxon>Embryophyta</taxon>
        <taxon>Tracheophyta</taxon>
        <taxon>Spermatophyta</taxon>
        <taxon>Magnoliopsida</taxon>
        <taxon>eudicotyledons</taxon>
        <taxon>Gunneridae</taxon>
        <taxon>Pentapetalae</taxon>
        <taxon>rosids</taxon>
        <taxon>fabids</taxon>
        <taxon>Rosales</taxon>
        <taxon>Rosaceae</taxon>
        <taxon>Rosoideae</taxon>
        <taxon>Rosoideae incertae sedis</taxon>
        <taxon>Rosa</taxon>
    </lineage>
</organism>
<keyword evidence="4" id="KW-0131">Cell cycle</keyword>
<evidence type="ECO:0000256" key="2">
    <source>
        <dbReference type="ARBA" id="ARBA00022618"/>
    </source>
</evidence>
<dbReference type="Gramene" id="PRQ52589">
    <property type="protein sequence ID" value="PRQ52589"/>
    <property type="gene ID" value="RchiOBHm_Chr2g0157131"/>
</dbReference>
<evidence type="ECO:0000259" key="7">
    <source>
        <dbReference type="Pfam" id="PF22606"/>
    </source>
</evidence>
<comment type="similarity">
    <text evidence="1">Belongs to the CDC6/cdc18 family.</text>
</comment>
<sequence>MKLSPMKCKRIGISSVAKLRNVEVESERSVEEVVGSGGDLTPQKRKSRSDSSSPMKCKSARRNLSACSSTPANVRFGLDNKEQMRIVKEALHLSTVPSTVACRDVEHKRVLEFCKSCIEQEKAGSLYVCGCPGTGKSLSMEKVKQLLVNWAGEGGFQEPDVLELNCTSLTKTSDIFAKILGKYQPQKKANGTTSLQLLQKLYSQKPQSDGTKMMLIITDELDYLITKDRAVLHDLFMLTTYPFSRCILLGVANAIDLADRFVPKLQSLNCKPMVITFRAYSKDQILKILQERLMALPYTVFQPHALELCARKVAAASGDMRKALYISRLVKAQAFKSILLNIIYLTSGTSYRSIKSKILEYIAYP</sequence>
<dbReference type="Pfam" id="PF22606">
    <property type="entry name" value="Cdc6-ORC-like_ATPase_lid"/>
    <property type="match status" value="1"/>
</dbReference>
<protein>
    <submittedName>
        <fullName evidence="8">Putative P-loop containing nucleoside triphosphate hydrolase</fullName>
    </submittedName>
</protein>
<dbReference type="SUPFAM" id="SSF52540">
    <property type="entry name" value="P-loop containing nucleoside triphosphate hydrolases"/>
    <property type="match status" value="1"/>
</dbReference>
<feature type="domain" description="Cdc6/ORC1-like ATPase lid" evidence="7">
    <location>
        <begin position="280"/>
        <end position="327"/>
    </location>
</feature>
<evidence type="ECO:0000313" key="9">
    <source>
        <dbReference type="Proteomes" id="UP000238479"/>
    </source>
</evidence>
<feature type="region of interest" description="Disordered" evidence="5">
    <location>
        <begin position="28"/>
        <end position="64"/>
    </location>
</feature>